<protein>
    <submittedName>
        <fullName evidence="1">Uncharacterized protein</fullName>
    </submittedName>
</protein>
<sequence length="92" mass="9373">MNLAIAHTDPAALIARCETTGVRITAAEAEYESGSVLPAGPWQPLTADLAARLMPSAQTADATLVELVKLPDGPVPESLAALADPLGDPDAV</sequence>
<reference evidence="1 2" key="1">
    <citation type="submission" date="2018-03" db="EMBL/GenBank/DDBJ databases">
        <title>Bioinformatic expansion and discovery of thiopeptide antibiotics.</title>
        <authorList>
            <person name="Schwalen C.J."/>
            <person name="Hudson G.A."/>
            <person name="Mitchell D.A."/>
        </authorList>
    </citation>
    <scope>NUCLEOTIDE SEQUENCE [LARGE SCALE GENOMIC DNA]</scope>
    <source>
        <strain evidence="1 2">ATCC 21389</strain>
    </source>
</reference>
<accession>A0A2V4MYY2</accession>
<evidence type="ECO:0000313" key="1">
    <source>
        <dbReference type="EMBL" id="PYC62398.1"/>
    </source>
</evidence>
<keyword evidence="2" id="KW-1185">Reference proteome</keyword>
<dbReference type="EMBL" id="PYBW01000297">
    <property type="protein sequence ID" value="PYC62398.1"/>
    <property type="molecule type" value="Genomic_DNA"/>
</dbReference>
<name>A0A2V4MYY2_9ACTN</name>
<dbReference type="AlphaFoldDB" id="A0A2V4MYY2"/>
<dbReference type="OrthoDB" id="4312010at2"/>
<feature type="non-terminal residue" evidence="1">
    <location>
        <position position="92"/>
    </location>
</feature>
<gene>
    <name evidence="1" type="ORF">C7C46_33430</name>
</gene>
<dbReference type="RefSeq" id="WP_146259337.1">
    <property type="nucleotide sequence ID" value="NZ_PYBW01000297.1"/>
</dbReference>
<dbReference type="Proteomes" id="UP000248039">
    <property type="component" value="Unassembled WGS sequence"/>
</dbReference>
<proteinExistence type="predicted"/>
<comment type="caution">
    <text evidence="1">The sequence shown here is derived from an EMBL/GenBank/DDBJ whole genome shotgun (WGS) entry which is preliminary data.</text>
</comment>
<organism evidence="1 2">
    <name type="scientific">Streptomyces tateyamensis</name>
    <dbReference type="NCBI Taxonomy" id="565073"/>
    <lineage>
        <taxon>Bacteria</taxon>
        <taxon>Bacillati</taxon>
        <taxon>Actinomycetota</taxon>
        <taxon>Actinomycetes</taxon>
        <taxon>Kitasatosporales</taxon>
        <taxon>Streptomycetaceae</taxon>
        <taxon>Streptomyces</taxon>
    </lineage>
</organism>
<evidence type="ECO:0000313" key="2">
    <source>
        <dbReference type="Proteomes" id="UP000248039"/>
    </source>
</evidence>